<feature type="transmembrane region" description="Helical" evidence="4">
    <location>
        <begin position="16"/>
        <end position="38"/>
    </location>
</feature>
<reference evidence="6 7" key="1">
    <citation type="submission" date="2017-04" db="EMBL/GenBank/DDBJ databases">
        <title>A new member of the family Flavobacteriaceae isolated from ascidians.</title>
        <authorList>
            <person name="Chen L."/>
        </authorList>
    </citation>
    <scope>NUCLEOTIDE SEQUENCE [LARGE SCALE GENOMIC DNA]</scope>
    <source>
        <strain evidence="6 7">HQA918</strain>
    </source>
</reference>
<evidence type="ECO:0000256" key="3">
    <source>
        <dbReference type="ARBA" id="ARBA00023163"/>
    </source>
</evidence>
<dbReference type="PANTHER" id="PTHR43280">
    <property type="entry name" value="ARAC-FAMILY TRANSCRIPTIONAL REGULATOR"/>
    <property type="match status" value="1"/>
</dbReference>
<dbReference type="InterPro" id="IPR020449">
    <property type="entry name" value="Tscrpt_reg_AraC-type_HTH"/>
</dbReference>
<keyword evidence="3" id="KW-0804">Transcription</keyword>
<dbReference type="Gene3D" id="1.10.10.60">
    <property type="entry name" value="Homeodomain-like"/>
    <property type="match status" value="2"/>
</dbReference>
<dbReference type="InterPro" id="IPR009057">
    <property type="entry name" value="Homeodomain-like_sf"/>
</dbReference>
<dbReference type="InterPro" id="IPR018060">
    <property type="entry name" value="HTH_AraC"/>
</dbReference>
<organism evidence="6 7">
    <name type="scientific">Sediminicola luteus</name>
    <dbReference type="NCBI Taxonomy" id="319238"/>
    <lineage>
        <taxon>Bacteria</taxon>
        <taxon>Pseudomonadati</taxon>
        <taxon>Bacteroidota</taxon>
        <taxon>Flavobacteriia</taxon>
        <taxon>Flavobacteriales</taxon>
        <taxon>Flavobacteriaceae</taxon>
        <taxon>Sediminicola</taxon>
    </lineage>
</organism>
<dbReference type="EMBL" id="NBWU01000002">
    <property type="protein sequence ID" value="PCE64944.1"/>
    <property type="molecule type" value="Genomic_DNA"/>
</dbReference>
<evidence type="ECO:0000256" key="1">
    <source>
        <dbReference type="ARBA" id="ARBA00023015"/>
    </source>
</evidence>
<dbReference type="GO" id="GO:0043565">
    <property type="term" value="F:sequence-specific DNA binding"/>
    <property type="evidence" value="ECO:0007669"/>
    <property type="project" value="InterPro"/>
</dbReference>
<evidence type="ECO:0000259" key="5">
    <source>
        <dbReference type="PROSITE" id="PS01124"/>
    </source>
</evidence>
<evidence type="ECO:0000313" key="6">
    <source>
        <dbReference type="EMBL" id="PCE64944.1"/>
    </source>
</evidence>
<evidence type="ECO:0000256" key="2">
    <source>
        <dbReference type="ARBA" id="ARBA00023125"/>
    </source>
</evidence>
<dbReference type="OrthoDB" id="9779074at2"/>
<feature type="transmembrane region" description="Helical" evidence="4">
    <location>
        <begin position="76"/>
        <end position="97"/>
    </location>
</feature>
<feature type="transmembrane region" description="Helical" evidence="4">
    <location>
        <begin position="50"/>
        <end position="70"/>
    </location>
</feature>
<dbReference type="Proteomes" id="UP000219559">
    <property type="component" value="Unassembled WGS sequence"/>
</dbReference>
<dbReference type="AlphaFoldDB" id="A0A2A4GAE1"/>
<keyword evidence="4" id="KW-0812">Transmembrane</keyword>
<feature type="transmembrane region" description="Helical" evidence="4">
    <location>
        <begin position="134"/>
        <end position="155"/>
    </location>
</feature>
<evidence type="ECO:0000256" key="4">
    <source>
        <dbReference type="SAM" id="Phobius"/>
    </source>
</evidence>
<accession>A0A2A4GAE1</accession>
<dbReference type="Pfam" id="PF12833">
    <property type="entry name" value="HTH_18"/>
    <property type="match status" value="1"/>
</dbReference>
<dbReference type="SMART" id="SM00342">
    <property type="entry name" value="HTH_ARAC"/>
    <property type="match status" value="1"/>
</dbReference>
<dbReference type="GO" id="GO:0003700">
    <property type="term" value="F:DNA-binding transcription factor activity"/>
    <property type="evidence" value="ECO:0007669"/>
    <property type="project" value="InterPro"/>
</dbReference>
<keyword evidence="1" id="KW-0805">Transcription regulation</keyword>
<gene>
    <name evidence="6" type="ORF">B7P33_07240</name>
</gene>
<evidence type="ECO:0000313" key="7">
    <source>
        <dbReference type="Proteomes" id="UP000219559"/>
    </source>
</evidence>
<dbReference type="PRINTS" id="PR00032">
    <property type="entry name" value="HTHARAC"/>
</dbReference>
<feature type="domain" description="HTH araC/xylS-type" evidence="5">
    <location>
        <begin position="247"/>
        <end position="351"/>
    </location>
</feature>
<keyword evidence="4" id="KW-0472">Membrane</keyword>
<dbReference type="SUPFAM" id="SSF46689">
    <property type="entry name" value="Homeodomain-like"/>
    <property type="match status" value="1"/>
</dbReference>
<proteinExistence type="predicted"/>
<feature type="transmembrane region" description="Helical" evidence="4">
    <location>
        <begin position="201"/>
        <end position="220"/>
    </location>
</feature>
<protein>
    <recommendedName>
        <fullName evidence="5">HTH araC/xylS-type domain-containing protein</fullName>
    </recommendedName>
</protein>
<sequence length="354" mass="40380">MVCRILSYFCQVKIEYILTLLVCGLGVIHGFMLGVYLLAKKYTTGISHKILGVLLLLFGLRISKSIFLYFTSDLEFILITLGLTLILLLGPLFYLYTRSCLVKDFQIRLKMGLHALPFLIFLVLNSLMLLSKTFYVSFGIYAIYLHFLGYILGSFFLFRKQLKQGVSLGSTKKKWLYAIHFGIVFIWASYFFFLLGEAIPYIMGPLTYSIAIYGLSLWALKHKVFQEDKVKYKGSSMDIVASRSIFEALTTYLEKEKAYLNPDLKLQDIASKLKVSTHALSRSVNENGHQNFQQFLNSYRIQEAKSKLTSNEYRKLTISAIAFDCGFNSISAFNAAFKKVEGRTPSQYRASLAD</sequence>
<keyword evidence="2" id="KW-0238">DNA-binding</keyword>
<name>A0A2A4GAE1_9FLAO</name>
<dbReference type="InterPro" id="IPR018062">
    <property type="entry name" value="HTH_AraC-typ_CS"/>
</dbReference>
<keyword evidence="4" id="KW-1133">Transmembrane helix</keyword>
<feature type="transmembrane region" description="Helical" evidence="4">
    <location>
        <begin position="175"/>
        <end position="195"/>
    </location>
</feature>
<keyword evidence="7" id="KW-1185">Reference proteome</keyword>
<dbReference type="PROSITE" id="PS00041">
    <property type="entry name" value="HTH_ARAC_FAMILY_1"/>
    <property type="match status" value="1"/>
</dbReference>
<comment type="caution">
    <text evidence="6">The sequence shown here is derived from an EMBL/GenBank/DDBJ whole genome shotgun (WGS) entry which is preliminary data.</text>
</comment>
<dbReference type="PANTHER" id="PTHR43280:SF29">
    <property type="entry name" value="ARAC-FAMILY TRANSCRIPTIONAL REGULATOR"/>
    <property type="match status" value="1"/>
</dbReference>
<feature type="transmembrane region" description="Helical" evidence="4">
    <location>
        <begin position="109"/>
        <end position="128"/>
    </location>
</feature>
<dbReference type="PROSITE" id="PS01124">
    <property type="entry name" value="HTH_ARAC_FAMILY_2"/>
    <property type="match status" value="1"/>
</dbReference>